<dbReference type="SUPFAM" id="SSF53335">
    <property type="entry name" value="S-adenosyl-L-methionine-dependent methyltransferases"/>
    <property type="match status" value="1"/>
</dbReference>
<dbReference type="InterPro" id="IPR002052">
    <property type="entry name" value="DNA_methylase_N6_adenine_CS"/>
</dbReference>
<dbReference type="InterPro" id="IPR002295">
    <property type="entry name" value="N4/N6-MTase_EcoPI_Mod-like"/>
</dbReference>
<keyword evidence="4" id="KW-0949">S-adenosyl-L-methionine</keyword>
<keyword evidence="2" id="KW-0489">Methyltransferase</keyword>
<accession>A0A9D1I414</accession>
<organism evidence="7 8">
    <name type="scientific">Candidatus Fimisoma avicola</name>
    <dbReference type="NCBI Taxonomy" id="2840826"/>
    <lineage>
        <taxon>Bacteria</taxon>
        <taxon>Bacillati</taxon>
        <taxon>Bacillota</taxon>
        <taxon>Clostridia</taxon>
        <taxon>Eubacteriales</taxon>
        <taxon>Candidatus Fimisoma</taxon>
    </lineage>
</organism>
<evidence type="ECO:0000256" key="1">
    <source>
        <dbReference type="ARBA" id="ARBA00006594"/>
    </source>
</evidence>
<dbReference type="GO" id="GO:0009307">
    <property type="term" value="P:DNA restriction-modification system"/>
    <property type="evidence" value="ECO:0007669"/>
    <property type="project" value="UniProtKB-KW"/>
</dbReference>
<evidence type="ECO:0000259" key="6">
    <source>
        <dbReference type="Pfam" id="PF01555"/>
    </source>
</evidence>
<proteinExistence type="inferred from homology"/>
<reference evidence="7" key="2">
    <citation type="journal article" date="2021" name="PeerJ">
        <title>Extensive microbial diversity within the chicken gut microbiome revealed by metagenomics and culture.</title>
        <authorList>
            <person name="Gilroy R."/>
            <person name="Ravi A."/>
            <person name="Getino M."/>
            <person name="Pursley I."/>
            <person name="Horton D.L."/>
            <person name="Alikhan N.F."/>
            <person name="Baker D."/>
            <person name="Gharbi K."/>
            <person name="Hall N."/>
            <person name="Watson M."/>
            <person name="Adriaenssens E.M."/>
            <person name="Foster-Nyarko E."/>
            <person name="Jarju S."/>
            <person name="Secka A."/>
            <person name="Antonio M."/>
            <person name="Oren A."/>
            <person name="Chaudhuri R.R."/>
            <person name="La Ragione R."/>
            <person name="Hildebrand F."/>
            <person name="Pallen M.J."/>
        </authorList>
    </citation>
    <scope>NUCLEOTIDE SEQUENCE</scope>
    <source>
        <strain evidence="7">11300</strain>
    </source>
</reference>
<dbReference type="Proteomes" id="UP000824091">
    <property type="component" value="Unassembled WGS sequence"/>
</dbReference>
<feature type="domain" description="DNA methylase N-4/N-6" evidence="6">
    <location>
        <begin position="75"/>
        <end position="310"/>
    </location>
</feature>
<dbReference type="GO" id="GO:0003677">
    <property type="term" value="F:DNA binding"/>
    <property type="evidence" value="ECO:0007669"/>
    <property type="project" value="InterPro"/>
</dbReference>
<reference evidence="7" key="1">
    <citation type="submission" date="2020-10" db="EMBL/GenBank/DDBJ databases">
        <authorList>
            <person name="Gilroy R."/>
        </authorList>
    </citation>
    <scope>NUCLEOTIDE SEQUENCE</scope>
    <source>
        <strain evidence="7">11300</strain>
    </source>
</reference>
<dbReference type="GO" id="GO:0008170">
    <property type="term" value="F:N-methyltransferase activity"/>
    <property type="evidence" value="ECO:0007669"/>
    <property type="project" value="InterPro"/>
</dbReference>
<dbReference type="PRINTS" id="PR00506">
    <property type="entry name" value="D21N6MTFRASE"/>
</dbReference>
<protein>
    <submittedName>
        <fullName evidence="7">Site-specific DNA-methyltransferase</fullName>
    </submittedName>
</protein>
<dbReference type="AlphaFoldDB" id="A0A9D1I414"/>
<evidence type="ECO:0000256" key="3">
    <source>
        <dbReference type="ARBA" id="ARBA00022679"/>
    </source>
</evidence>
<dbReference type="Gene3D" id="3.40.50.150">
    <property type="entry name" value="Vaccinia Virus protein VP39"/>
    <property type="match status" value="1"/>
</dbReference>
<comment type="caution">
    <text evidence="7">The sequence shown here is derived from an EMBL/GenBank/DDBJ whole genome shotgun (WGS) entry which is preliminary data.</text>
</comment>
<dbReference type="PROSITE" id="PS00092">
    <property type="entry name" value="N6_MTASE"/>
    <property type="match status" value="1"/>
</dbReference>
<name>A0A9D1I414_9FIRM</name>
<evidence type="ECO:0000313" key="7">
    <source>
        <dbReference type="EMBL" id="HIU27557.1"/>
    </source>
</evidence>
<dbReference type="EMBL" id="DVMO01000061">
    <property type="protein sequence ID" value="HIU27557.1"/>
    <property type="molecule type" value="Genomic_DNA"/>
</dbReference>
<sequence>MSVIHQFEKILSDSRAVYEKAAGGDRDHGQTGAGKFFVTEETGPGTGRDANILALGDNMDFMAHLLNSGEMAGKIKLIYIDPPFFSKAKYDAVIQLKGTDGKKLPPVRYFAYDDIWQKDMAGYLNMLCSRLYMMKDLMAENGTIWVHLDWHVVHYVKVLMDEIFGEKNFVNEIIWQYKSGGSGKRHYARKHDTILVYSKTKDYYLAPPKEKSYNRGFKPYRFKGVKEYKDETGWYTMVTMKDIWNVDMVGRTSAERTGYATQKPEALLKRIIDGATEEGDLCADFFCGSGTLAAAAQDSGRRWICCDESPLAVSGVLKRLSQRSAHVKVFRAEKDKGGGVPQLQVESLPIAGSEKVLLRIRLEGYGIDKFPPYIDERAANMMREVEKNDPLQLVEYWSVDFNYDGRIFRPEMIFSKKGSETPAVCEKITAAGKNMSICVKTVDVLGNSSFSLIGR</sequence>
<comment type="similarity">
    <text evidence="1">Belongs to the N(4)/N(6)-methyltransferase family.</text>
</comment>
<evidence type="ECO:0000256" key="4">
    <source>
        <dbReference type="ARBA" id="ARBA00022691"/>
    </source>
</evidence>
<keyword evidence="3" id="KW-0808">Transferase</keyword>
<keyword evidence="5" id="KW-0680">Restriction system</keyword>
<evidence type="ECO:0000256" key="2">
    <source>
        <dbReference type="ARBA" id="ARBA00022603"/>
    </source>
</evidence>
<dbReference type="InterPro" id="IPR002941">
    <property type="entry name" value="DNA_methylase_N4/N6"/>
</dbReference>
<dbReference type="GO" id="GO:0032259">
    <property type="term" value="P:methylation"/>
    <property type="evidence" value="ECO:0007669"/>
    <property type="project" value="UniProtKB-KW"/>
</dbReference>
<dbReference type="InterPro" id="IPR029063">
    <property type="entry name" value="SAM-dependent_MTases_sf"/>
</dbReference>
<evidence type="ECO:0000256" key="5">
    <source>
        <dbReference type="ARBA" id="ARBA00022747"/>
    </source>
</evidence>
<dbReference type="Pfam" id="PF01555">
    <property type="entry name" value="N6_N4_Mtase"/>
    <property type="match status" value="1"/>
</dbReference>
<gene>
    <name evidence="7" type="ORF">IAD16_04195</name>
</gene>
<evidence type="ECO:0000313" key="8">
    <source>
        <dbReference type="Proteomes" id="UP000824091"/>
    </source>
</evidence>